<dbReference type="Gene3D" id="3.40.1260.10">
    <property type="entry name" value="DsrEFH-like"/>
    <property type="match status" value="1"/>
</dbReference>
<keyword evidence="2" id="KW-1185">Reference proteome</keyword>
<evidence type="ECO:0000313" key="2">
    <source>
        <dbReference type="Proteomes" id="UP000288812"/>
    </source>
</evidence>
<sequence>MKVLLHVSHLVQWDIALSNSKNLKAIEAKSKIEIVVNAHAIQLYRELSENLLQQLNELENLNIKVKLCRNALRNNNIEESTLPATVEIVPAGIFEIIKKQEEGYYYVSP</sequence>
<gene>
    <name evidence="1" type="ORF">EF514_03745</name>
</gene>
<dbReference type="EMBL" id="RLIH01000004">
    <property type="protein sequence ID" value="RVU55014.1"/>
    <property type="molecule type" value="Genomic_DNA"/>
</dbReference>
<comment type="caution">
    <text evidence="1">The sequence shown here is derived from an EMBL/GenBank/DDBJ whole genome shotgun (WGS) entry which is preliminary data.</text>
</comment>
<dbReference type="AlphaFoldDB" id="A0A437S7W1"/>
<organism evidence="1 2">
    <name type="scientific">Anaerosphaera multitolerans</name>
    <dbReference type="NCBI Taxonomy" id="2487351"/>
    <lineage>
        <taxon>Bacteria</taxon>
        <taxon>Bacillati</taxon>
        <taxon>Bacillota</taxon>
        <taxon>Tissierellia</taxon>
        <taxon>Tissierellales</taxon>
        <taxon>Peptoniphilaceae</taxon>
        <taxon>Anaerosphaera</taxon>
    </lineage>
</organism>
<dbReference type="RefSeq" id="WP_127723985.1">
    <property type="nucleotide sequence ID" value="NZ_RLIH01000004.1"/>
</dbReference>
<accession>A0A437S7W1</accession>
<dbReference type="PANTHER" id="PTHR37691">
    <property type="entry name" value="BLR3518 PROTEIN"/>
    <property type="match status" value="1"/>
</dbReference>
<dbReference type="InterPro" id="IPR027396">
    <property type="entry name" value="DsrEFH-like"/>
</dbReference>
<name>A0A437S7W1_9FIRM</name>
<reference evidence="1 2" key="1">
    <citation type="submission" date="2018-11" db="EMBL/GenBank/DDBJ databases">
        <title>Genome sequencing and assembly of Anaerosphaera sp. nov., GS7-6-2.</title>
        <authorList>
            <person name="Rettenmaier R."/>
            <person name="Liebl W."/>
            <person name="Zverlov V."/>
        </authorList>
    </citation>
    <scope>NUCLEOTIDE SEQUENCE [LARGE SCALE GENOMIC DNA]</scope>
    <source>
        <strain evidence="1 2">GS7-6-2</strain>
    </source>
</reference>
<dbReference type="OrthoDB" id="6412948at2"/>
<proteinExistence type="predicted"/>
<dbReference type="Proteomes" id="UP000288812">
    <property type="component" value="Unassembled WGS sequence"/>
</dbReference>
<dbReference type="SUPFAM" id="SSF75169">
    <property type="entry name" value="DsrEFH-like"/>
    <property type="match status" value="1"/>
</dbReference>
<protein>
    <submittedName>
        <fullName evidence="1">Uncharacterized protein</fullName>
    </submittedName>
</protein>
<evidence type="ECO:0000313" key="1">
    <source>
        <dbReference type="EMBL" id="RVU55014.1"/>
    </source>
</evidence>
<dbReference type="Pfam" id="PF02635">
    <property type="entry name" value="DsrE"/>
    <property type="match status" value="1"/>
</dbReference>
<dbReference type="PANTHER" id="PTHR37691:SF1">
    <property type="entry name" value="BLR3518 PROTEIN"/>
    <property type="match status" value="1"/>
</dbReference>
<dbReference type="InterPro" id="IPR003787">
    <property type="entry name" value="Sulphur_relay_DsrE/F-like"/>
</dbReference>